<keyword evidence="2" id="KW-1185">Reference proteome</keyword>
<sequence length="97" mass="10369">MSTATNWGMMLVVKDSDQLKVRETLFQPGPMTDLAVTADFQSLGGHAGRHASALGLLSLMISLSRIRNRLGLPPLPALVSRGGGCRLGDIKSLLARR</sequence>
<protein>
    <submittedName>
        <fullName evidence="1">Uncharacterized protein</fullName>
    </submittedName>
</protein>
<evidence type="ECO:0000313" key="2">
    <source>
        <dbReference type="Proteomes" id="UP000199223"/>
    </source>
</evidence>
<proteinExistence type="predicted"/>
<organism evidence="1 2">
    <name type="scientific">Deinococcus reticulitermitis</name>
    <dbReference type="NCBI Taxonomy" id="856736"/>
    <lineage>
        <taxon>Bacteria</taxon>
        <taxon>Thermotogati</taxon>
        <taxon>Deinococcota</taxon>
        <taxon>Deinococci</taxon>
        <taxon>Deinococcales</taxon>
        <taxon>Deinococcaceae</taxon>
        <taxon>Deinococcus</taxon>
    </lineage>
</organism>
<gene>
    <name evidence="1" type="ORF">SAMN04488058_10240</name>
</gene>
<dbReference type="AlphaFoldDB" id="A0A1H6U354"/>
<evidence type="ECO:0000313" key="1">
    <source>
        <dbReference type="EMBL" id="SEI84944.1"/>
    </source>
</evidence>
<name>A0A1H6U354_9DEIO</name>
<dbReference type="Proteomes" id="UP000199223">
    <property type="component" value="Unassembled WGS sequence"/>
</dbReference>
<dbReference type="EMBL" id="FNZA01000002">
    <property type="protein sequence ID" value="SEI84944.1"/>
    <property type="molecule type" value="Genomic_DNA"/>
</dbReference>
<accession>A0A1H6U354</accession>
<dbReference type="RefSeq" id="WP_092263237.1">
    <property type="nucleotide sequence ID" value="NZ_FNZA01000002.1"/>
</dbReference>
<reference evidence="2" key="1">
    <citation type="submission" date="2016-10" db="EMBL/GenBank/DDBJ databases">
        <authorList>
            <person name="Varghese N."/>
            <person name="Submissions S."/>
        </authorList>
    </citation>
    <scope>NUCLEOTIDE SEQUENCE [LARGE SCALE GENOMIC DNA]</scope>
    <source>
        <strain evidence="2">CGMCC 1.10218</strain>
    </source>
</reference>